<organism evidence="1 2">
    <name type="scientific">Xanthocytophaga flava</name>
    <dbReference type="NCBI Taxonomy" id="3048013"/>
    <lineage>
        <taxon>Bacteria</taxon>
        <taxon>Pseudomonadati</taxon>
        <taxon>Bacteroidota</taxon>
        <taxon>Cytophagia</taxon>
        <taxon>Cytophagales</taxon>
        <taxon>Rhodocytophagaceae</taxon>
        <taxon>Xanthocytophaga</taxon>
    </lineage>
</organism>
<name>A0AAE3QP66_9BACT</name>
<reference evidence="1" key="1">
    <citation type="submission" date="2023-05" db="EMBL/GenBank/DDBJ databases">
        <authorList>
            <person name="Zhang X."/>
        </authorList>
    </citation>
    <scope>NUCLEOTIDE SEQUENCE</scope>
    <source>
        <strain evidence="1">YF14B1</strain>
    </source>
</reference>
<sequence length="103" mass="12101">MEHAPINNDLVKVWQGEQTILYNQQQEWIHYRTMSDLSNSKFYLKTLSGLVICGELVINNAQLKEINKNKITMLRKRINEVSARVEAFRDLLNGFYKPFGKQK</sequence>
<gene>
    <name evidence="1" type="ORF">QNI16_07500</name>
</gene>
<comment type="caution">
    <text evidence="1">The sequence shown here is derived from an EMBL/GenBank/DDBJ whole genome shotgun (WGS) entry which is preliminary data.</text>
</comment>
<dbReference type="RefSeq" id="WP_313976905.1">
    <property type="nucleotide sequence ID" value="NZ_JASJOS010000003.1"/>
</dbReference>
<evidence type="ECO:0000313" key="1">
    <source>
        <dbReference type="EMBL" id="MDJ1480324.1"/>
    </source>
</evidence>
<proteinExistence type="predicted"/>
<dbReference type="AlphaFoldDB" id="A0AAE3QP66"/>
<protein>
    <submittedName>
        <fullName evidence="1">Uncharacterized protein</fullName>
    </submittedName>
</protein>
<evidence type="ECO:0000313" key="2">
    <source>
        <dbReference type="Proteomes" id="UP001241110"/>
    </source>
</evidence>
<accession>A0AAE3QP66</accession>
<dbReference type="EMBL" id="JASJOS010000003">
    <property type="protein sequence ID" value="MDJ1480324.1"/>
    <property type="molecule type" value="Genomic_DNA"/>
</dbReference>
<dbReference type="Proteomes" id="UP001241110">
    <property type="component" value="Unassembled WGS sequence"/>
</dbReference>